<dbReference type="InterPro" id="IPR001279">
    <property type="entry name" value="Metallo-B-lactamas"/>
</dbReference>
<dbReference type="InterPro" id="IPR051682">
    <property type="entry name" value="Mito_Persulfide_Diox"/>
</dbReference>
<dbReference type="Gene3D" id="3.60.15.10">
    <property type="entry name" value="Ribonuclease Z/Hydroxyacylglutathione hydrolase-like"/>
    <property type="match status" value="1"/>
</dbReference>
<dbReference type="PANTHER" id="PTHR43084">
    <property type="entry name" value="PERSULFIDE DIOXYGENASE ETHE1"/>
    <property type="match status" value="1"/>
</dbReference>
<dbReference type="SMART" id="SM00849">
    <property type="entry name" value="Lactamase_B"/>
    <property type="match status" value="1"/>
</dbReference>
<reference evidence="3 4" key="1">
    <citation type="submission" date="2023-12" db="EMBL/GenBank/DDBJ databases">
        <title>Thiobacillus sedimentum sp. nov., a chemolithoautotrophic sulfur-oxidizing bacterium isolated from freshwater sediment.</title>
        <authorList>
            <person name="Luo J."/>
            <person name="Dai C."/>
        </authorList>
    </citation>
    <scope>NUCLEOTIDE SEQUENCE [LARGE SCALE GENOMIC DNA]</scope>
    <source>
        <strain evidence="3 4">SCUT-2</strain>
    </source>
</reference>
<dbReference type="EMBL" id="CP141769">
    <property type="protein sequence ID" value="WRS40587.1"/>
    <property type="molecule type" value="Genomic_DNA"/>
</dbReference>
<dbReference type="SUPFAM" id="SSF56281">
    <property type="entry name" value="Metallo-hydrolase/oxidoreductase"/>
    <property type="match status" value="1"/>
</dbReference>
<evidence type="ECO:0000259" key="2">
    <source>
        <dbReference type="SMART" id="SM00849"/>
    </source>
</evidence>
<feature type="domain" description="Metallo-beta-lactamase" evidence="2">
    <location>
        <begin position="11"/>
        <end position="188"/>
    </location>
</feature>
<keyword evidence="4" id="KW-1185">Reference proteome</keyword>
<organism evidence="3 4">
    <name type="scientific">Thiobacillus sedimenti</name>
    <dbReference type="NCBI Taxonomy" id="3110231"/>
    <lineage>
        <taxon>Bacteria</taxon>
        <taxon>Pseudomonadati</taxon>
        <taxon>Pseudomonadota</taxon>
        <taxon>Betaproteobacteria</taxon>
        <taxon>Nitrosomonadales</taxon>
        <taxon>Thiobacillaceae</taxon>
        <taxon>Thiobacillus</taxon>
    </lineage>
</organism>
<dbReference type="RefSeq" id="WP_324781114.1">
    <property type="nucleotide sequence ID" value="NZ_CP141769.1"/>
</dbReference>
<dbReference type="Proteomes" id="UP001334732">
    <property type="component" value="Chromosome"/>
</dbReference>
<dbReference type="Pfam" id="PF00753">
    <property type="entry name" value="Lactamase_B"/>
    <property type="match status" value="1"/>
</dbReference>
<dbReference type="InterPro" id="IPR044528">
    <property type="entry name" value="POD-like_MBL-fold"/>
</dbReference>
<dbReference type="PANTHER" id="PTHR43084:SF1">
    <property type="entry name" value="PERSULFIDE DIOXYGENASE ETHE1, MITOCHONDRIAL"/>
    <property type="match status" value="1"/>
</dbReference>
<proteinExistence type="predicted"/>
<accession>A0ABZ1CQI3</accession>
<dbReference type="InterPro" id="IPR036866">
    <property type="entry name" value="RibonucZ/Hydroxyglut_hydro"/>
</dbReference>
<gene>
    <name evidence="3" type="ORF">VA613_06835</name>
</gene>
<protein>
    <submittedName>
        <fullName evidence="3">MBL fold metallo-hydrolase</fullName>
    </submittedName>
</protein>
<evidence type="ECO:0000313" key="4">
    <source>
        <dbReference type="Proteomes" id="UP001334732"/>
    </source>
</evidence>
<sequence length="248" mass="27008">MFFRQLLAKDATLSYFFGCGSCHVGVAVDPVLGDEQWFIDEAAKQDVKITHVIDTHVHADHFSGGRKLAELTGAHYCLHEANAGRVQYPFEALKDGQRIDVGNVFIDVLHTPGHTPDSICLLVTDKRRATAGENAAPWFVLSGDTLFVGSAGRPDLAGKETEMAGQIWDTLQQRLMALPAEVELYPGHTSGSACGAGMSGKPMSTIGFEKRWNPMLSMSRDEFVATLTQSIPPRPAEMDRMVAFNLGS</sequence>
<evidence type="ECO:0000256" key="1">
    <source>
        <dbReference type="ARBA" id="ARBA00022723"/>
    </source>
</evidence>
<dbReference type="CDD" id="cd07724">
    <property type="entry name" value="POD-like_MBL-fold"/>
    <property type="match status" value="1"/>
</dbReference>
<keyword evidence="1" id="KW-0479">Metal-binding</keyword>
<evidence type="ECO:0000313" key="3">
    <source>
        <dbReference type="EMBL" id="WRS40587.1"/>
    </source>
</evidence>
<name>A0ABZ1CQI3_9PROT</name>